<evidence type="ECO:0000256" key="5">
    <source>
        <dbReference type="ARBA" id="ARBA00022490"/>
    </source>
</evidence>
<evidence type="ECO:0000256" key="10">
    <source>
        <dbReference type="ARBA" id="ARBA00023125"/>
    </source>
</evidence>
<keyword evidence="11" id="KW-0804">Transcription</keyword>
<dbReference type="Gene3D" id="3.30.1490.190">
    <property type="match status" value="1"/>
</dbReference>
<dbReference type="InterPro" id="IPR036390">
    <property type="entry name" value="WH_DNA-bd_sf"/>
</dbReference>
<dbReference type="Pfam" id="PF01475">
    <property type="entry name" value="FUR"/>
    <property type="match status" value="1"/>
</dbReference>
<evidence type="ECO:0000256" key="6">
    <source>
        <dbReference type="ARBA" id="ARBA00022491"/>
    </source>
</evidence>
<name>A0ABP8LZB9_9BACT</name>
<sequence>MNTIGFEKVRQILEKELENRNLRKTTERFTILEEVYSRNDHFDVEDLYDTLLSKNFHVSRATVYNTLDMLVACGLVKKHRFNGDGAVFEKALGFRQHGHLVCNECHHIKEFCDPRLQAIQDNVGVALGFNITDQALVFYGTCSEDNCENRISAPLKKEAHQ</sequence>
<protein>
    <recommendedName>
        <fullName evidence="4">Ferric uptake regulation protein</fullName>
    </recommendedName>
</protein>
<accession>A0ABP8LZB9</accession>
<dbReference type="PANTHER" id="PTHR33202">
    <property type="entry name" value="ZINC UPTAKE REGULATION PROTEIN"/>
    <property type="match status" value="1"/>
</dbReference>
<organism evidence="12 13">
    <name type="scientific">Ravibacter arvi</name>
    <dbReference type="NCBI Taxonomy" id="2051041"/>
    <lineage>
        <taxon>Bacteria</taxon>
        <taxon>Pseudomonadati</taxon>
        <taxon>Bacteroidota</taxon>
        <taxon>Cytophagia</taxon>
        <taxon>Cytophagales</taxon>
        <taxon>Spirosomataceae</taxon>
        <taxon>Ravibacter</taxon>
    </lineage>
</organism>
<dbReference type="InterPro" id="IPR002481">
    <property type="entry name" value="FUR"/>
</dbReference>
<dbReference type="CDD" id="cd07153">
    <property type="entry name" value="Fur_like"/>
    <property type="match status" value="1"/>
</dbReference>
<evidence type="ECO:0000256" key="3">
    <source>
        <dbReference type="ARBA" id="ARBA00011738"/>
    </source>
</evidence>
<proteinExistence type="inferred from homology"/>
<keyword evidence="8" id="KW-0862">Zinc</keyword>
<comment type="caution">
    <text evidence="12">The sequence shown here is derived from an EMBL/GenBank/DDBJ whole genome shotgun (WGS) entry which is preliminary data.</text>
</comment>
<comment type="subcellular location">
    <subcellularLocation>
        <location evidence="1">Cytoplasm</location>
    </subcellularLocation>
</comment>
<dbReference type="InterPro" id="IPR043135">
    <property type="entry name" value="Fur_C"/>
</dbReference>
<evidence type="ECO:0000256" key="1">
    <source>
        <dbReference type="ARBA" id="ARBA00004496"/>
    </source>
</evidence>
<evidence type="ECO:0000256" key="9">
    <source>
        <dbReference type="ARBA" id="ARBA00023015"/>
    </source>
</evidence>
<comment type="similarity">
    <text evidence="2">Belongs to the Fur family.</text>
</comment>
<keyword evidence="9" id="KW-0805">Transcription regulation</keyword>
<dbReference type="EMBL" id="BAABEY010000020">
    <property type="protein sequence ID" value="GAA4438855.1"/>
    <property type="molecule type" value="Genomic_DNA"/>
</dbReference>
<evidence type="ECO:0000313" key="12">
    <source>
        <dbReference type="EMBL" id="GAA4438855.1"/>
    </source>
</evidence>
<keyword evidence="10" id="KW-0238">DNA-binding</keyword>
<dbReference type="Proteomes" id="UP001501508">
    <property type="component" value="Unassembled WGS sequence"/>
</dbReference>
<keyword evidence="7" id="KW-0479">Metal-binding</keyword>
<gene>
    <name evidence="12" type="ORF">GCM10023091_20070</name>
</gene>
<dbReference type="Gene3D" id="1.10.10.10">
    <property type="entry name" value="Winged helix-like DNA-binding domain superfamily/Winged helix DNA-binding domain"/>
    <property type="match status" value="1"/>
</dbReference>
<keyword evidence="13" id="KW-1185">Reference proteome</keyword>
<comment type="subunit">
    <text evidence="3">Homodimer.</text>
</comment>
<evidence type="ECO:0000256" key="11">
    <source>
        <dbReference type="ARBA" id="ARBA00023163"/>
    </source>
</evidence>
<evidence type="ECO:0000256" key="2">
    <source>
        <dbReference type="ARBA" id="ARBA00007957"/>
    </source>
</evidence>
<evidence type="ECO:0000313" key="13">
    <source>
        <dbReference type="Proteomes" id="UP001501508"/>
    </source>
</evidence>
<dbReference type="PANTHER" id="PTHR33202:SF2">
    <property type="entry name" value="FERRIC UPTAKE REGULATION PROTEIN"/>
    <property type="match status" value="1"/>
</dbReference>
<evidence type="ECO:0000256" key="7">
    <source>
        <dbReference type="ARBA" id="ARBA00022723"/>
    </source>
</evidence>
<keyword evidence="6" id="KW-0678">Repressor</keyword>
<dbReference type="SUPFAM" id="SSF46785">
    <property type="entry name" value="Winged helix' DNA-binding domain"/>
    <property type="match status" value="1"/>
</dbReference>
<keyword evidence="5" id="KW-0963">Cytoplasm</keyword>
<evidence type="ECO:0000256" key="8">
    <source>
        <dbReference type="ARBA" id="ARBA00022833"/>
    </source>
</evidence>
<dbReference type="InterPro" id="IPR036388">
    <property type="entry name" value="WH-like_DNA-bd_sf"/>
</dbReference>
<reference evidence="13" key="1">
    <citation type="journal article" date="2019" name="Int. J. Syst. Evol. Microbiol.">
        <title>The Global Catalogue of Microorganisms (GCM) 10K type strain sequencing project: providing services to taxonomists for standard genome sequencing and annotation.</title>
        <authorList>
            <consortium name="The Broad Institute Genomics Platform"/>
            <consortium name="The Broad Institute Genome Sequencing Center for Infectious Disease"/>
            <person name="Wu L."/>
            <person name="Ma J."/>
        </authorList>
    </citation>
    <scope>NUCLEOTIDE SEQUENCE [LARGE SCALE GENOMIC DNA]</scope>
    <source>
        <strain evidence="13">JCM 31920</strain>
    </source>
</reference>
<evidence type="ECO:0000256" key="4">
    <source>
        <dbReference type="ARBA" id="ARBA00020910"/>
    </source>
</evidence>